<sequence>TTIAKLMNRLLSPSKGQVLFPERQANSLAAFPVGVVFADPETQIVGTTVEEDVAFGLGNLQVPSSEMRIRVDRALERVGLRNSVRRSPHELSGGEQQKLCIASILAMEPVCLVLDEPFTFLDRTSRQELLNVLLDLHAEGQTIIALSSDPEDLVAAQRILVLRQGMLLTECSPQTLWKTPGILRQSGIRPPDLLRFRLALCQQGYSLREDSLTPEAIADEIGRVETSPKHGAS</sequence>
<keyword evidence="2" id="KW-0547">Nucleotide-binding</keyword>
<evidence type="ECO:0000313" key="6">
    <source>
        <dbReference type="Proteomes" id="UP000649604"/>
    </source>
</evidence>
<reference evidence="5" key="1">
    <citation type="submission" date="2019-11" db="EMBL/GenBank/DDBJ databases">
        <title>Microbial mats filling the niche in hypersaline microbial mats.</title>
        <authorList>
            <person name="Wong H.L."/>
            <person name="Macleod F.I."/>
            <person name="White R.A. III"/>
            <person name="Burns B.P."/>
        </authorList>
    </citation>
    <scope>NUCLEOTIDE SEQUENCE</scope>
    <source>
        <strain evidence="5">Rbin_158</strain>
    </source>
</reference>
<comment type="caution">
    <text evidence="5">The sequence shown here is derived from an EMBL/GenBank/DDBJ whole genome shotgun (WGS) entry which is preliminary data.</text>
</comment>
<protein>
    <submittedName>
        <fullName evidence="5">ATP-binding cassette domain-containing protein</fullName>
    </submittedName>
</protein>
<dbReference type="PANTHER" id="PTHR43553:SF24">
    <property type="entry name" value="ENERGY-COUPLING FACTOR TRANSPORTER ATP-BINDING PROTEIN ECFA1"/>
    <property type="match status" value="1"/>
</dbReference>
<dbReference type="EMBL" id="WJJP01000062">
    <property type="protein sequence ID" value="MBD3323372.1"/>
    <property type="molecule type" value="Genomic_DNA"/>
</dbReference>
<accession>A0A9D5JSC7</accession>
<gene>
    <name evidence="5" type="ORF">GF339_02240</name>
</gene>
<dbReference type="Gene3D" id="3.40.50.300">
    <property type="entry name" value="P-loop containing nucleotide triphosphate hydrolases"/>
    <property type="match status" value="1"/>
</dbReference>
<evidence type="ECO:0000256" key="2">
    <source>
        <dbReference type="ARBA" id="ARBA00022741"/>
    </source>
</evidence>
<feature type="domain" description="ABC transporter" evidence="4">
    <location>
        <begin position="1"/>
        <end position="189"/>
    </location>
</feature>
<dbReference type="InterPro" id="IPR017871">
    <property type="entry name" value="ABC_transporter-like_CS"/>
</dbReference>
<feature type="non-terminal residue" evidence="5">
    <location>
        <position position="1"/>
    </location>
</feature>
<keyword evidence="3 5" id="KW-0067">ATP-binding</keyword>
<dbReference type="InterPro" id="IPR015856">
    <property type="entry name" value="ABC_transpr_CbiO/EcfA_su"/>
</dbReference>
<dbReference type="AlphaFoldDB" id="A0A9D5JSC7"/>
<evidence type="ECO:0000256" key="3">
    <source>
        <dbReference type="ARBA" id="ARBA00022840"/>
    </source>
</evidence>
<dbReference type="InterPro" id="IPR050095">
    <property type="entry name" value="ECF_ABC_transporter_ATP-bd"/>
</dbReference>
<evidence type="ECO:0000259" key="4">
    <source>
        <dbReference type="PROSITE" id="PS50893"/>
    </source>
</evidence>
<organism evidence="5 6">
    <name type="scientific">candidate division KSB3 bacterium</name>
    <dbReference type="NCBI Taxonomy" id="2044937"/>
    <lineage>
        <taxon>Bacteria</taxon>
        <taxon>candidate division KSB3</taxon>
    </lineage>
</organism>
<dbReference type="SUPFAM" id="SSF52540">
    <property type="entry name" value="P-loop containing nucleoside triphosphate hydrolases"/>
    <property type="match status" value="1"/>
</dbReference>
<dbReference type="Proteomes" id="UP000649604">
    <property type="component" value="Unassembled WGS sequence"/>
</dbReference>
<dbReference type="PROSITE" id="PS50893">
    <property type="entry name" value="ABC_TRANSPORTER_2"/>
    <property type="match status" value="1"/>
</dbReference>
<dbReference type="GO" id="GO:0016887">
    <property type="term" value="F:ATP hydrolysis activity"/>
    <property type="evidence" value="ECO:0007669"/>
    <property type="project" value="InterPro"/>
</dbReference>
<keyword evidence="1" id="KW-0813">Transport</keyword>
<dbReference type="Pfam" id="PF00005">
    <property type="entry name" value="ABC_tran"/>
    <property type="match status" value="1"/>
</dbReference>
<dbReference type="PANTHER" id="PTHR43553">
    <property type="entry name" value="HEAVY METAL TRANSPORTER"/>
    <property type="match status" value="1"/>
</dbReference>
<evidence type="ECO:0000256" key="1">
    <source>
        <dbReference type="ARBA" id="ARBA00022448"/>
    </source>
</evidence>
<name>A0A9D5JSC7_9BACT</name>
<dbReference type="GO" id="GO:0042626">
    <property type="term" value="F:ATPase-coupled transmembrane transporter activity"/>
    <property type="evidence" value="ECO:0007669"/>
    <property type="project" value="TreeGrafter"/>
</dbReference>
<dbReference type="GO" id="GO:0043190">
    <property type="term" value="C:ATP-binding cassette (ABC) transporter complex"/>
    <property type="evidence" value="ECO:0007669"/>
    <property type="project" value="TreeGrafter"/>
</dbReference>
<dbReference type="GO" id="GO:0005524">
    <property type="term" value="F:ATP binding"/>
    <property type="evidence" value="ECO:0007669"/>
    <property type="project" value="UniProtKB-KW"/>
</dbReference>
<dbReference type="PROSITE" id="PS00211">
    <property type="entry name" value="ABC_TRANSPORTER_1"/>
    <property type="match status" value="1"/>
</dbReference>
<dbReference type="InterPro" id="IPR003439">
    <property type="entry name" value="ABC_transporter-like_ATP-bd"/>
</dbReference>
<dbReference type="InterPro" id="IPR027417">
    <property type="entry name" value="P-loop_NTPase"/>
</dbReference>
<evidence type="ECO:0000313" key="5">
    <source>
        <dbReference type="EMBL" id="MBD3323372.1"/>
    </source>
</evidence>
<proteinExistence type="predicted"/>
<dbReference type="CDD" id="cd03225">
    <property type="entry name" value="ABC_cobalt_CbiO_domain1"/>
    <property type="match status" value="1"/>
</dbReference>